<feature type="non-terminal residue" evidence="1">
    <location>
        <position position="1"/>
    </location>
</feature>
<dbReference type="STRING" id="1160509.A0A3N4IV29"/>
<dbReference type="InterPro" id="IPR029058">
    <property type="entry name" value="AB_hydrolase_fold"/>
</dbReference>
<evidence type="ECO:0000313" key="2">
    <source>
        <dbReference type="Proteomes" id="UP000275078"/>
    </source>
</evidence>
<name>A0A3N4IV29_ASCIM</name>
<accession>A0A3N4IV29</accession>
<dbReference type="Proteomes" id="UP000275078">
    <property type="component" value="Unassembled WGS sequence"/>
</dbReference>
<protein>
    <submittedName>
        <fullName evidence="1">Lipase 2</fullName>
    </submittedName>
</protein>
<organism evidence="1 2">
    <name type="scientific">Ascobolus immersus RN42</name>
    <dbReference type="NCBI Taxonomy" id="1160509"/>
    <lineage>
        <taxon>Eukaryota</taxon>
        <taxon>Fungi</taxon>
        <taxon>Dikarya</taxon>
        <taxon>Ascomycota</taxon>
        <taxon>Pezizomycotina</taxon>
        <taxon>Pezizomycetes</taxon>
        <taxon>Pezizales</taxon>
        <taxon>Ascobolaceae</taxon>
        <taxon>Ascobolus</taxon>
    </lineage>
</organism>
<dbReference type="Gene3D" id="3.40.50.1820">
    <property type="entry name" value="alpha/beta hydrolase"/>
    <property type="match status" value="1"/>
</dbReference>
<reference evidence="1 2" key="1">
    <citation type="journal article" date="2018" name="Nat. Ecol. Evol.">
        <title>Pezizomycetes genomes reveal the molecular basis of ectomycorrhizal truffle lifestyle.</title>
        <authorList>
            <person name="Murat C."/>
            <person name="Payen T."/>
            <person name="Noel B."/>
            <person name="Kuo A."/>
            <person name="Morin E."/>
            <person name="Chen J."/>
            <person name="Kohler A."/>
            <person name="Krizsan K."/>
            <person name="Balestrini R."/>
            <person name="Da Silva C."/>
            <person name="Montanini B."/>
            <person name="Hainaut M."/>
            <person name="Levati E."/>
            <person name="Barry K.W."/>
            <person name="Belfiori B."/>
            <person name="Cichocki N."/>
            <person name="Clum A."/>
            <person name="Dockter R.B."/>
            <person name="Fauchery L."/>
            <person name="Guy J."/>
            <person name="Iotti M."/>
            <person name="Le Tacon F."/>
            <person name="Lindquist E.A."/>
            <person name="Lipzen A."/>
            <person name="Malagnac F."/>
            <person name="Mello A."/>
            <person name="Molinier V."/>
            <person name="Miyauchi S."/>
            <person name="Poulain J."/>
            <person name="Riccioni C."/>
            <person name="Rubini A."/>
            <person name="Sitrit Y."/>
            <person name="Splivallo R."/>
            <person name="Traeger S."/>
            <person name="Wang M."/>
            <person name="Zifcakova L."/>
            <person name="Wipf D."/>
            <person name="Zambonelli A."/>
            <person name="Paolocci F."/>
            <person name="Nowrousian M."/>
            <person name="Ottonello S."/>
            <person name="Baldrian P."/>
            <person name="Spatafora J.W."/>
            <person name="Henrissat B."/>
            <person name="Nagy L.G."/>
            <person name="Aury J.M."/>
            <person name="Wincker P."/>
            <person name="Grigoriev I.V."/>
            <person name="Bonfante P."/>
            <person name="Martin F.M."/>
        </authorList>
    </citation>
    <scope>NUCLEOTIDE SEQUENCE [LARGE SCALE GENOMIC DNA]</scope>
    <source>
        <strain evidence="1 2">RN42</strain>
    </source>
</reference>
<keyword evidence="2" id="KW-1185">Reference proteome</keyword>
<dbReference type="SUPFAM" id="SSF53474">
    <property type="entry name" value="alpha/beta-Hydrolases"/>
    <property type="match status" value="1"/>
</dbReference>
<sequence>STETPKHPIVLCHGLLGFDHLRPVPVLPLSIAYWRGVAEALTANGAEVFTTSVPSTGSIAERAEALMKDIETKAAGRTVNLIGNFNDIGDSGLDARYMISTLKPTKFKVASLTTIATPHRGSYFADYVLDTVGDDRLLQIYDLLKRFGLKSGAFAQLTRDYMQNTFNPSNPDDPDVRYFSYGASATPNPWQMWYFPYKMIAEHEGENDGMVSVKSARWGDYKGTLMGPTHLDIINWTNRLQWVFKKRT</sequence>
<dbReference type="PANTHER" id="PTHR11440">
    <property type="entry name" value="LECITHIN-CHOLESTEROL ACYLTRANSFERASE-RELATED"/>
    <property type="match status" value="1"/>
</dbReference>
<proteinExistence type="predicted"/>
<dbReference type="AlphaFoldDB" id="A0A3N4IV29"/>
<gene>
    <name evidence="1" type="ORF">BJ508DRAFT_205088</name>
</gene>
<evidence type="ECO:0000313" key="1">
    <source>
        <dbReference type="EMBL" id="RPA85454.1"/>
    </source>
</evidence>
<dbReference type="EMBL" id="ML119653">
    <property type="protein sequence ID" value="RPA85454.1"/>
    <property type="molecule type" value="Genomic_DNA"/>
</dbReference>
<dbReference type="OrthoDB" id="5592486at2759"/>